<keyword evidence="2" id="KW-0057">Aromatic amino acid biosynthesis</keyword>
<dbReference type="GO" id="GO:0004764">
    <property type="term" value="F:shikimate 3-dehydrogenase (NADP+) activity"/>
    <property type="evidence" value="ECO:0007669"/>
    <property type="project" value="UniProtKB-EC"/>
</dbReference>
<dbReference type="OrthoDB" id="9776868at2"/>
<dbReference type="InterPro" id="IPR046346">
    <property type="entry name" value="Aminoacid_DH-like_N_sf"/>
</dbReference>
<dbReference type="GO" id="GO:0005829">
    <property type="term" value="C:cytosol"/>
    <property type="evidence" value="ECO:0007669"/>
    <property type="project" value="TreeGrafter"/>
</dbReference>
<dbReference type="Proteomes" id="UP000029003">
    <property type="component" value="Unassembled WGS sequence"/>
</dbReference>
<proteinExistence type="predicted"/>
<evidence type="ECO:0000313" key="5">
    <source>
        <dbReference type="Proteomes" id="UP000029003"/>
    </source>
</evidence>
<organism evidence="4 5">
    <name type="scientific">Bifidobacterium thermacidophilum subsp. thermacidophilum</name>
    <dbReference type="NCBI Taxonomy" id="79262"/>
    <lineage>
        <taxon>Bacteria</taxon>
        <taxon>Bacillati</taxon>
        <taxon>Actinomycetota</taxon>
        <taxon>Actinomycetes</taxon>
        <taxon>Bifidobacteriales</taxon>
        <taxon>Bifidobacteriaceae</taxon>
        <taxon>Bifidobacterium</taxon>
    </lineage>
</organism>
<accession>A0A087E1C4</accession>
<dbReference type="SUPFAM" id="SSF51735">
    <property type="entry name" value="NAD(P)-binding Rossmann-fold domains"/>
    <property type="match status" value="1"/>
</dbReference>
<dbReference type="PANTHER" id="PTHR21089">
    <property type="entry name" value="SHIKIMATE DEHYDROGENASE"/>
    <property type="match status" value="1"/>
</dbReference>
<dbReference type="Gene3D" id="3.40.50.10860">
    <property type="entry name" value="Leucine Dehydrogenase, chain A, domain 1"/>
    <property type="match status" value="1"/>
</dbReference>
<name>A0A087E1C4_9BIFI</name>
<sequence length="342" mass="36588">MMDIQDSAGAPITGNQCAVLGKPIRHSLSPTLHQAAYRALGLAGTWSYHRYEIDEDHLGPFLSGLDSSWRGLSLTMPLKRTIQPYGLPSNMWARRLAVANTVVFDWDEPGIPGPAREHGLPLMRLYNTDVDGIDLAIRHAWQTAGADMRPQRHGMHALVIGNGNTAMSAIAALSQLSSPGGAVVRCITVAARHPEHNADIVALAEHRDNGRLSGIGIDVDIIVLDRVPETIADCDIVISTLPSRAADPIADALGEAGAMVHGTLLDVAYDPRPSALNRAWSQAGGLSIGGEDMLLYQAIGQVCLMTGRGAERWNGDQPAVMEEVDAPLEDAMREALLEALNG</sequence>
<evidence type="ECO:0000256" key="1">
    <source>
        <dbReference type="ARBA" id="ARBA00004871"/>
    </source>
</evidence>
<evidence type="ECO:0000313" key="4">
    <source>
        <dbReference type="EMBL" id="KFJ01575.1"/>
    </source>
</evidence>
<reference evidence="4 5" key="1">
    <citation type="submission" date="2014-03" db="EMBL/GenBank/DDBJ databases">
        <title>Genomics of Bifidobacteria.</title>
        <authorList>
            <person name="Ventura M."/>
            <person name="Milani C."/>
            <person name="Lugli G.A."/>
        </authorList>
    </citation>
    <scope>NUCLEOTIDE SEQUENCE [LARGE SCALE GENOMIC DNA]</scope>
    <source>
        <strain evidence="4 5">LMG 21395</strain>
    </source>
</reference>
<dbReference type="RefSeq" id="WP_029576708.1">
    <property type="nucleotide sequence ID" value="NZ_JGZT01000008.1"/>
</dbReference>
<gene>
    <name evidence="4" type="ORF">THER5_1469</name>
</gene>
<dbReference type="InterPro" id="IPR022893">
    <property type="entry name" value="Shikimate_DH_fam"/>
</dbReference>
<dbReference type="GO" id="GO:0019632">
    <property type="term" value="P:shikimate metabolic process"/>
    <property type="evidence" value="ECO:0007669"/>
    <property type="project" value="TreeGrafter"/>
</dbReference>
<dbReference type="PANTHER" id="PTHR21089:SF1">
    <property type="entry name" value="BIFUNCTIONAL 3-DEHYDROQUINATE DEHYDRATASE_SHIKIMATE DEHYDROGENASE, CHLOROPLASTIC"/>
    <property type="match status" value="1"/>
</dbReference>
<dbReference type="InterPro" id="IPR036291">
    <property type="entry name" value="NAD(P)-bd_dom_sf"/>
</dbReference>
<comment type="pathway">
    <text evidence="1">Metabolic intermediate biosynthesis; chorismate biosynthesis; chorismate from D-erythrose 4-phosphate and phosphoenolpyruvate: step 4/7.</text>
</comment>
<dbReference type="InterPro" id="IPR013708">
    <property type="entry name" value="Shikimate_DH-bd_N"/>
</dbReference>
<protein>
    <submittedName>
        <fullName evidence="4">Shikimate 5-dehydrogenase</fullName>
        <ecNumber evidence="4">1.1.1.25</ecNumber>
    </submittedName>
</protein>
<evidence type="ECO:0000259" key="3">
    <source>
        <dbReference type="Pfam" id="PF08501"/>
    </source>
</evidence>
<dbReference type="GO" id="GO:0009423">
    <property type="term" value="P:chorismate biosynthetic process"/>
    <property type="evidence" value="ECO:0007669"/>
    <property type="project" value="TreeGrafter"/>
</dbReference>
<dbReference type="Gene3D" id="3.40.50.720">
    <property type="entry name" value="NAD(P)-binding Rossmann-like Domain"/>
    <property type="match status" value="1"/>
</dbReference>
<dbReference type="EMBL" id="JGZT01000008">
    <property type="protein sequence ID" value="KFJ01575.1"/>
    <property type="molecule type" value="Genomic_DNA"/>
</dbReference>
<keyword evidence="2" id="KW-0028">Amino-acid biosynthesis</keyword>
<dbReference type="GO" id="GO:0050661">
    <property type="term" value="F:NADP binding"/>
    <property type="evidence" value="ECO:0007669"/>
    <property type="project" value="TreeGrafter"/>
</dbReference>
<dbReference type="GO" id="GO:0009073">
    <property type="term" value="P:aromatic amino acid family biosynthetic process"/>
    <property type="evidence" value="ECO:0007669"/>
    <property type="project" value="UniProtKB-KW"/>
</dbReference>
<comment type="caution">
    <text evidence="4">The sequence shown here is derived from an EMBL/GenBank/DDBJ whole genome shotgun (WGS) entry which is preliminary data.</text>
</comment>
<keyword evidence="4" id="KW-0560">Oxidoreductase</keyword>
<dbReference type="Pfam" id="PF08501">
    <property type="entry name" value="Shikimate_dh_N"/>
    <property type="match status" value="1"/>
</dbReference>
<dbReference type="AlphaFoldDB" id="A0A087E1C4"/>
<feature type="domain" description="Shikimate dehydrogenase substrate binding N-terminal" evidence="3">
    <location>
        <begin position="19"/>
        <end position="102"/>
    </location>
</feature>
<dbReference type="EC" id="1.1.1.25" evidence="4"/>
<dbReference type="SUPFAM" id="SSF53223">
    <property type="entry name" value="Aminoacid dehydrogenase-like, N-terminal domain"/>
    <property type="match status" value="1"/>
</dbReference>
<evidence type="ECO:0000256" key="2">
    <source>
        <dbReference type="ARBA" id="ARBA00023141"/>
    </source>
</evidence>